<dbReference type="EMBL" id="UOEU01001110">
    <property type="protein sequence ID" value="VAW43558.1"/>
    <property type="molecule type" value="Genomic_DNA"/>
</dbReference>
<evidence type="ECO:0000259" key="2">
    <source>
        <dbReference type="SMART" id="SM00849"/>
    </source>
</evidence>
<evidence type="ECO:0000313" key="4">
    <source>
        <dbReference type="EMBL" id="VAW43558.1"/>
    </source>
</evidence>
<evidence type="ECO:0000256" key="1">
    <source>
        <dbReference type="ARBA" id="ARBA00022801"/>
    </source>
</evidence>
<organism evidence="4">
    <name type="scientific">hydrothermal vent metagenome</name>
    <dbReference type="NCBI Taxonomy" id="652676"/>
    <lineage>
        <taxon>unclassified sequences</taxon>
        <taxon>metagenomes</taxon>
        <taxon>ecological metagenomes</taxon>
    </lineage>
</organism>
<dbReference type="AlphaFoldDB" id="A0A3B0VIX8"/>
<dbReference type="GO" id="GO:0004521">
    <property type="term" value="F:RNA endonuclease activity"/>
    <property type="evidence" value="ECO:0007669"/>
    <property type="project" value="TreeGrafter"/>
</dbReference>
<dbReference type="SMART" id="SM00849">
    <property type="entry name" value="Lactamase_B"/>
    <property type="match status" value="1"/>
</dbReference>
<evidence type="ECO:0000259" key="3">
    <source>
        <dbReference type="SMART" id="SM01027"/>
    </source>
</evidence>
<dbReference type="InterPro" id="IPR011108">
    <property type="entry name" value="RMMBL"/>
</dbReference>
<dbReference type="Gene3D" id="3.40.50.10890">
    <property type="match status" value="1"/>
</dbReference>
<dbReference type="PANTHER" id="PTHR11203">
    <property type="entry name" value="CLEAVAGE AND POLYADENYLATION SPECIFICITY FACTOR FAMILY MEMBER"/>
    <property type="match status" value="1"/>
</dbReference>
<gene>
    <name evidence="4" type="ORF">MNBD_CHLOROFLEXI01-3029</name>
</gene>
<sequence>MEITFHGAVRTVTGSQHLVEVNGLKILLDCGLYQGSRKQSYKRNQELPYNAEEVDILVLSHAHIDHSGNIPNLVKSGFKGDIVCTYATRDLCAIMLRDSAKIQKYDIMYVNKKRKRKDLPPLEPIYTVKDAMESLKHFIGIGYERPYKLTPNITLTFYDAGHILGSAIVVLDIIDQEEKRDIRLVFSGDIGRPDRPILRDPTFIDRADVLLIESTYGNRYHANLDEATDKLEKIVNETCRRGGNLIVPAFAVGRTQELVYRLHKLVETRNISPNLPVYVDSPLAIDATGIYRLHPEAYDEETNDFLAEDVHGDPFGFDMMRYTRTTAESKELNFLRDPAVIISASGMAEAGRILHHLKNNIEDSRNTILIVGWQAPHTLGRRLVEKQPKVRIFGEEYQLKAQVATINGLSAHADRRELLEWTGHLQKPPSHTYIVHGEEDVSLDFAEALRREQGFPDVQVPQLGQKFKV</sequence>
<accession>A0A3B0VIX8</accession>
<keyword evidence="1" id="KW-0378">Hydrolase</keyword>
<dbReference type="SUPFAM" id="SSF56281">
    <property type="entry name" value="Metallo-hydrolase/oxidoreductase"/>
    <property type="match status" value="1"/>
</dbReference>
<protein>
    <submittedName>
        <fullName evidence="4">Metallo-beta-lactamase family protein, RNA-specific</fullName>
    </submittedName>
</protein>
<dbReference type="InterPro" id="IPR050698">
    <property type="entry name" value="MBL"/>
</dbReference>
<dbReference type="InterPro" id="IPR001279">
    <property type="entry name" value="Metallo-B-lactamas"/>
</dbReference>
<dbReference type="Pfam" id="PF10996">
    <property type="entry name" value="Beta-Casp"/>
    <property type="match status" value="1"/>
</dbReference>
<dbReference type="SMART" id="SM01027">
    <property type="entry name" value="Beta-Casp"/>
    <property type="match status" value="1"/>
</dbReference>
<feature type="domain" description="Metallo-beta-lactamase" evidence="2">
    <location>
        <begin position="13"/>
        <end position="250"/>
    </location>
</feature>
<dbReference type="Gene3D" id="3.60.15.10">
    <property type="entry name" value="Ribonuclease Z/Hydroxyacylglutathione hydrolase-like"/>
    <property type="match status" value="1"/>
</dbReference>
<dbReference type="InterPro" id="IPR022712">
    <property type="entry name" value="Beta_Casp"/>
</dbReference>
<dbReference type="GO" id="GO:0016787">
    <property type="term" value="F:hydrolase activity"/>
    <property type="evidence" value="ECO:0007669"/>
    <property type="project" value="UniProtKB-KW"/>
</dbReference>
<proteinExistence type="predicted"/>
<reference evidence="4" key="1">
    <citation type="submission" date="2018-06" db="EMBL/GenBank/DDBJ databases">
        <authorList>
            <person name="Zhirakovskaya E."/>
        </authorList>
    </citation>
    <scope>NUCLEOTIDE SEQUENCE</scope>
</reference>
<dbReference type="PANTHER" id="PTHR11203:SF37">
    <property type="entry name" value="INTEGRATOR COMPLEX SUBUNIT 11"/>
    <property type="match status" value="1"/>
</dbReference>
<dbReference type="InterPro" id="IPR036866">
    <property type="entry name" value="RibonucZ/Hydroxyglut_hydro"/>
</dbReference>
<dbReference type="Pfam" id="PF07521">
    <property type="entry name" value="RMMBL"/>
    <property type="match status" value="1"/>
</dbReference>
<feature type="domain" description="Beta-Casp" evidence="3">
    <location>
        <begin position="255"/>
        <end position="383"/>
    </location>
</feature>
<dbReference type="Pfam" id="PF16661">
    <property type="entry name" value="Lactamase_B_6"/>
    <property type="match status" value="1"/>
</dbReference>
<name>A0A3B0VIX8_9ZZZZ</name>
<dbReference type="CDD" id="cd16295">
    <property type="entry name" value="TTHA0252-CPSF-like_MBL-fold"/>
    <property type="match status" value="1"/>
</dbReference>